<evidence type="ECO:0008006" key="3">
    <source>
        <dbReference type="Google" id="ProtNLM"/>
    </source>
</evidence>
<organism evidence="2">
    <name type="scientific">Candidatus Fermentithermobacillus carboniphilus</name>
    <dbReference type="NCBI Taxonomy" id="3085328"/>
    <lineage>
        <taxon>Bacteria</taxon>
        <taxon>Bacillati</taxon>
        <taxon>Bacillota</taxon>
        <taxon>Candidatus Fermentithermobacillia</taxon>
        <taxon>Candidatus Fermentithermobacillales</taxon>
        <taxon>Candidatus Fermentithermobacillaceae</taxon>
        <taxon>Candidatus Fermentithermobacillus</taxon>
    </lineage>
</organism>
<keyword evidence="1" id="KW-0812">Transmembrane</keyword>
<accession>A0AAT9LBX3</accession>
<proteinExistence type="predicted"/>
<gene>
    <name evidence="2" type="ORF">IMF26_00265</name>
</gene>
<dbReference type="AlphaFoldDB" id="A0AAT9LBX3"/>
<sequence length="275" mass="30151">MSIWQRLLNIDRRIVYLFLFAFISLPLLVPIGLPLTISPETRAIYDYIEKLPEGSVVVVSFDYSPSSYSEQHPQAVAVMNHLMRKPGIKIILVAFWEQGPIMAEEILRTIDTHGKEYGKDFVHLGYVAGGETAMSAFAADIHKTFPVDYRKNPIDSLPMMADIRSAKDISLLISIAAGSPGVPEFARQIQGPYKVPFAAGLVAISVPITMPYMQSGQMFGLMAGLRGAAEYEQLLNMKGKGSIGMDAISFSHIVVLAFILIANVAYLANRKGGAK</sequence>
<reference evidence="2" key="2">
    <citation type="journal article" date="2023" name="Biology">
        <title>Prokaryotic Life Associated with Coal-Fire Gas Vents Revealed by Metagenomics.</title>
        <authorList>
            <person name="Kadnikov V.V."/>
            <person name="Mardanov A.V."/>
            <person name="Beletsky A.V."/>
            <person name="Karnachuk O.V."/>
            <person name="Ravin N.V."/>
        </authorList>
    </citation>
    <scope>NUCLEOTIDE SEQUENCE</scope>
    <source>
        <strain evidence="2">Bu02</strain>
    </source>
</reference>
<evidence type="ECO:0000256" key="1">
    <source>
        <dbReference type="SAM" id="Phobius"/>
    </source>
</evidence>
<feature type="transmembrane region" description="Helical" evidence="1">
    <location>
        <begin position="14"/>
        <end position="35"/>
    </location>
</feature>
<feature type="transmembrane region" description="Helical" evidence="1">
    <location>
        <begin position="247"/>
        <end position="268"/>
    </location>
</feature>
<name>A0AAT9LBX3_9FIRM</name>
<dbReference type="EMBL" id="CP062796">
    <property type="protein sequence ID" value="QUL98575.1"/>
    <property type="molecule type" value="Genomic_DNA"/>
</dbReference>
<reference evidence="2" key="1">
    <citation type="submission" date="2020-10" db="EMBL/GenBank/DDBJ databases">
        <authorList>
            <person name="Kadnikov V."/>
            <person name="Beletsky A.V."/>
            <person name="Mardanov A.V."/>
            <person name="Karnachuk O.V."/>
            <person name="Ravin N.V."/>
        </authorList>
    </citation>
    <scope>NUCLEOTIDE SEQUENCE</scope>
    <source>
        <strain evidence="2">Bu02</strain>
    </source>
</reference>
<feature type="transmembrane region" description="Helical" evidence="1">
    <location>
        <begin position="195"/>
        <end position="213"/>
    </location>
</feature>
<protein>
    <recommendedName>
        <fullName evidence="3">ABC transporter permease</fullName>
    </recommendedName>
</protein>
<keyword evidence="1" id="KW-1133">Transmembrane helix</keyword>
<keyword evidence="1" id="KW-0472">Membrane</keyword>
<evidence type="ECO:0000313" key="2">
    <source>
        <dbReference type="EMBL" id="QUL98575.1"/>
    </source>
</evidence>
<dbReference type="KEGG" id="fcz:IMF26_00265"/>